<gene>
    <name evidence="1" type="ORF">Gogos_000843</name>
</gene>
<dbReference type="PANTHER" id="PTHR48200">
    <property type="entry name" value="PROTEIN, PUTATIVE-RELATED"/>
    <property type="match status" value="1"/>
</dbReference>
<sequence length="74" mass="9039">MAILQSLQDKNIEWRAPWMIPDEILYQCEDFYWYRSRQFILTTQGLAQCELHTKVIITKRRFVKYRTLGTKLIK</sequence>
<name>A0A7J9CTY5_GOSGO</name>
<accession>A0A7J9CTY5</accession>
<dbReference type="OrthoDB" id="976209at2759"/>
<keyword evidence="2" id="KW-1185">Reference proteome</keyword>
<dbReference type="Proteomes" id="UP000593579">
    <property type="component" value="Unassembled WGS sequence"/>
</dbReference>
<proteinExistence type="predicted"/>
<dbReference type="PANTHER" id="PTHR48200:SF1">
    <property type="entry name" value="AMINOTRANSFERASE-LIKE PLANT MOBILE DOMAIN-CONTAINING PROTEIN"/>
    <property type="match status" value="1"/>
</dbReference>
<evidence type="ECO:0000313" key="1">
    <source>
        <dbReference type="EMBL" id="MBA0751957.1"/>
    </source>
</evidence>
<dbReference type="AlphaFoldDB" id="A0A7J9CTY5"/>
<dbReference type="EMBL" id="JABEZY010000013">
    <property type="protein sequence ID" value="MBA0751957.1"/>
    <property type="molecule type" value="Genomic_DNA"/>
</dbReference>
<protein>
    <submittedName>
        <fullName evidence="1">Uncharacterized protein</fullName>
    </submittedName>
</protein>
<reference evidence="1 2" key="1">
    <citation type="journal article" date="2019" name="Genome Biol. Evol.">
        <title>Insights into the evolution of the New World diploid cottons (Gossypium, subgenus Houzingenia) based on genome sequencing.</title>
        <authorList>
            <person name="Grover C.E."/>
            <person name="Arick M.A. 2nd"/>
            <person name="Thrash A."/>
            <person name="Conover J.L."/>
            <person name="Sanders W.S."/>
            <person name="Peterson D.G."/>
            <person name="Frelichowski J.E."/>
            <person name="Scheffler J.A."/>
            <person name="Scheffler B.E."/>
            <person name="Wendel J.F."/>
        </authorList>
    </citation>
    <scope>NUCLEOTIDE SEQUENCE [LARGE SCALE GENOMIC DNA]</scope>
    <source>
        <strain evidence="1">5</strain>
        <tissue evidence="1">Leaf</tissue>
    </source>
</reference>
<comment type="caution">
    <text evidence="1">The sequence shown here is derived from an EMBL/GenBank/DDBJ whole genome shotgun (WGS) entry which is preliminary data.</text>
</comment>
<organism evidence="1 2">
    <name type="scientific">Gossypium gossypioides</name>
    <name type="common">Mexican cotton</name>
    <name type="synonym">Selera gossypioides</name>
    <dbReference type="NCBI Taxonomy" id="34282"/>
    <lineage>
        <taxon>Eukaryota</taxon>
        <taxon>Viridiplantae</taxon>
        <taxon>Streptophyta</taxon>
        <taxon>Embryophyta</taxon>
        <taxon>Tracheophyta</taxon>
        <taxon>Spermatophyta</taxon>
        <taxon>Magnoliopsida</taxon>
        <taxon>eudicotyledons</taxon>
        <taxon>Gunneridae</taxon>
        <taxon>Pentapetalae</taxon>
        <taxon>rosids</taxon>
        <taxon>malvids</taxon>
        <taxon>Malvales</taxon>
        <taxon>Malvaceae</taxon>
        <taxon>Malvoideae</taxon>
        <taxon>Gossypium</taxon>
    </lineage>
</organism>
<evidence type="ECO:0000313" key="2">
    <source>
        <dbReference type="Proteomes" id="UP000593579"/>
    </source>
</evidence>